<sequence>MSQFNHEPIAELEPQTKAKLRSTQLITSLPQLISELVQNSLDADASHVEVGINPTEWECWVRDDGRGMSAEGMGLLTQGHEKGRYVSSKTYEASRAEAGTFGFRGEALASAMELSCLEISSRTSSLRESWSVILKGGEQLYLGPSIRWRRERAGTTVICRDVFFNVPVRRKSHPNVMRTLDLTRKELETLALVFPQVAFTLDHTNESQKTRVLSISKVRVSGLTGFA</sequence>
<evidence type="ECO:0000313" key="2">
    <source>
        <dbReference type="EMBL" id="CEL59794.1"/>
    </source>
</evidence>
<name>A0A0B7FSB2_THACB</name>
<comment type="similarity">
    <text evidence="1">Belongs to the DNA mismatch repair MutL/HexB family.</text>
</comment>
<dbReference type="PROSITE" id="PS00058">
    <property type="entry name" value="DNA_MISMATCH_REPAIR_1"/>
    <property type="match status" value="1"/>
</dbReference>
<evidence type="ECO:0000256" key="1">
    <source>
        <dbReference type="ARBA" id="ARBA00006082"/>
    </source>
</evidence>
<evidence type="ECO:0000313" key="3">
    <source>
        <dbReference type="Proteomes" id="UP000059188"/>
    </source>
</evidence>
<dbReference type="GO" id="GO:0016887">
    <property type="term" value="F:ATP hydrolysis activity"/>
    <property type="evidence" value="ECO:0007669"/>
    <property type="project" value="InterPro"/>
</dbReference>
<organism evidence="2 3">
    <name type="scientific">Thanatephorus cucumeris (strain AG1-IB / isolate 7/3/14)</name>
    <name type="common">Lettuce bottom rot fungus</name>
    <name type="synonym">Rhizoctonia solani</name>
    <dbReference type="NCBI Taxonomy" id="1108050"/>
    <lineage>
        <taxon>Eukaryota</taxon>
        <taxon>Fungi</taxon>
        <taxon>Dikarya</taxon>
        <taxon>Basidiomycota</taxon>
        <taxon>Agaricomycotina</taxon>
        <taxon>Agaricomycetes</taxon>
        <taxon>Cantharellales</taxon>
        <taxon>Ceratobasidiaceae</taxon>
        <taxon>Rhizoctonia</taxon>
        <taxon>Rhizoctonia solani AG-1</taxon>
    </lineage>
</organism>
<proteinExistence type="inferred from homology"/>
<dbReference type="SUPFAM" id="SSF55874">
    <property type="entry name" value="ATPase domain of HSP90 chaperone/DNA topoisomerase II/histidine kinase"/>
    <property type="match status" value="1"/>
</dbReference>
<dbReference type="OrthoDB" id="429932at2759"/>
<dbReference type="GO" id="GO:0140664">
    <property type="term" value="F:ATP-dependent DNA damage sensor activity"/>
    <property type="evidence" value="ECO:0007669"/>
    <property type="project" value="InterPro"/>
</dbReference>
<dbReference type="Pfam" id="PF13589">
    <property type="entry name" value="HATPase_c_3"/>
    <property type="match status" value="1"/>
</dbReference>
<dbReference type="PANTHER" id="PTHR10073">
    <property type="entry name" value="DNA MISMATCH REPAIR PROTEIN MLH, PMS, MUTL"/>
    <property type="match status" value="1"/>
</dbReference>
<dbReference type="EMBL" id="LN679103">
    <property type="protein sequence ID" value="CEL59794.1"/>
    <property type="molecule type" value="Genomic_DNA"/>
</dbReference>
<dbReference type="GO" id="GO:0032300">
    <property type="term" value="C:mismatch repair complex"/>
    <property type="evidence" value="ECO:0007669"/>
    <property type="project" value="InterPro"/>
</dbReference>
<dbReference type="STRING" id="1108050.A0A0B7FSB2"/>
<protein>
    <submittedName>
        <fullName evidence="2">DNA mismatch repair protein MutL</fullName>
    </submittedName>
</protein>
<accession>A0A0B7FSB2</accession>
<dbReference type="PANTHER" id="PTHR10073:SF47">
    <property type="entry name" value="DNA MISMATCH REPAIR PROTEIN MLH3"/>
    <property type="match status" value="1"/>
</dbReference>
<keyword evidence="3" id="KW-1185">Reference proteome</keyword>
<dbReference type="GO" id="GO:0006298">
    <property type="term" value="P:mismatch repair"/>
    <property type="evidence" value="ECO:0007669"/>
    <property type="project" value="InterPro"/>
</dbReference>
<dbReference type="InterPro" id="IPR038973">
    <property type="entry name" value="MutL/Mlh/Pms-like"/>
</dbReference>
<dbReference type="AlphaFoldDB" id="A0A0B7FSB2"/>
<dbReference type="InterPro" id="IPR014762">
    <property type="entry name" value="DNA_mismatch_repair_CS"/>
</dbReference>
<dbReference type="InterPro" id="IPR036890">
    <property type="entry name" value="HATPase_C_sf"/>
</dbReference>
<dbReference type="Gene3D" id="3.30.565.10">
    <property type="entry name" value="Histidine kinase-like ATPase, C-terminal domain"/>
    <property type="match status" value="1"/>
</dbReference>
<gene>
    <name evidence="2" type="ORF">RSOLAG1IB_03728</name>
</gene>
<reference evidence="2 3" key="1">
    <citation type="submission" date="2014-11" db="EMBL/GenBank/DDBJ databases">
        <authorList>
            <person name="Wibberg Daniel"/>
        </authorList>
    </citation>
    <scope>NUCLEOTIDE SEQUENCE [LARGE SCALE GENOMIC DNA]</scope>
    <source>
        <strain evidence="2">Rhizoctonia solani AG1-IB 7/3/14</strain>
    </source>
</reference>
<dbReference type="Proteomes" id="UP000059188">
    <property type="component" value="Unassembled WGS sequence"/>
</dbReference>